<name>A0A3N4HSU2_ASCIM</name>
<feature type="compositionally biased region" description="Gly residues" evidence="1">
    <location>
        <begin position="1349"/>
        <end position="1362"/>
    </location>
</feature>
<feature type="compositionally biased region" description="Basic residues" evidence="1">
    <location>
        <begin position="1091"/>
        <end position="1117"/>
    </location>
</feature>
<evidence type="ECO:0000313" key="4">
    <source>
        <dbReference type="Proteomes" id="UP000275078"/>
    </source>
</evidence>
<feature type="compositionally biased region" description="Low complexity" evidence="1">
    <location>
        <begin position="1282"/>
        <end position="1298"/>
    </location>
</feature>
<keyword evidence="4" id="KW-1185">Reference proteome</keyword>
<gene>
    <name evidence="3" type="ORF">BJ508DRAFT_311386</name>
</gene>
<feature type="region of interest" description="Disordered" evidence="1">
    <location>
        <begin position="1037"/>
        <end position="1362"/>
    </location>
</feature>
<accession>A0A3N4HSU2</accession>
<organism evidence="3 4">
    <name type="scientific">Ascobolus immersus RN42</name>
    <dbReference type="NCBI Taxonomy" id="1160509"/>
    <lineage>
        <taxon>Eukaryota</taxon>
        <taxon>Fungi</taxon>
        <taxon>Dikarya</taxon>
        <taxon>Ascomycota</taxon>
        <taxon>Pezizomycotina</taxon>
        <taxon>Pezizomycetes</taxon>
        <taxon>Pezizales</taxon>
        <taxon>Ascobolaceae</taxon>
        <taxon>Ascobolus</taxon>
    </lineage>
</organism>
<feature type="compositionally biased region" description="Low complexity" evidence="1">
    <location>
        <begin position="356"/>
        <end position="371"/>
    </location>
</feature>
<evidence type="ECO:0000313" key="3">
    <source>
        <dbReference type="EMBL" id="RPA76066.1"/>
    </source>
</evidence>
<feature type="transmembrane region" description="Helical" evidence="2">
    <location>
        <begin position="197"/>
        <end position="220"/>
    </location>
</feature>
<feature type="compositionally biased region" description="Gly residues" evidence="1">
    <location>
        <begin position="1299"/>
        <end position="1340"/>
    </location>
</feature>
<sequence>MARKGRQEDDQTVDQPDIRRIQQGTLDTATDVDEKSPQTNKGVVWRGRLQGPLAGGKQQRDGRCGFEGADDREDFPPEPSRQSEVSRRGYIHAERVAGQVQRGVEGVGDRCMVDSKCHCNYPTVPSATAVPVALTVFVVDPSLIGGSSIVGPSAAAGSLLANASISFCFAFFARAAAVRPCFRVLVAMLRFSTVSRAVYSSFSLSVASFAVGFGGGGGGGGMPSASASMVSILARFLVLVETGASSLVGILGTVLLFCRVCDDCGVGGWDWVEDALLGVGPSGGGAIVVWSDVDWFRGGTTGGCGASIGVTDRLGVAALLFGATPLNLTMSASKKKSLDSTTPEPQTPTPAKRNSRTSTKTTTAMAAPATNKQSSGGRKQPGGPKDKEKEEQAAKKREAEEEDKRAKDEDNLLGFNTLRRILPAEYIDDLKNEKKVDTWKGGARALCGLIAIHAPYTPASVRKQLYALIESPHLFKNSRENSDLSDYFFNCMQYQWEGFQAATFSKKDAFMRSEAGERCKEMLAQAKDRKKEVEPAYRLCTDSRGETVQKTLCLPSDLMPGFCPITSPLDLLFFEDCIGQECTTYHIVDWNRRAISFCEDDSDNPSYSVGWITGPHSEFWLQYLVNMDLSAEVVVVMNELAGTNPKISKSKESRLGEVFWRNRGEVPDGVKLPKIRGWENRSSFFNTTVTRTPDPKMRMSSNAIHHYLFDQGDYDRIIDKSKAAGLYEFGRGTKDEPFSKIDKQPVRIDSSSDAEGGSGVGMPEIDISGIVDQITTENPDFFNSQEASQNEAVEERVDRFVNSIGDIEIAHSLSQPDTREAMVSFFKVMSKPIGVHVDDISRLIATSTLEGQYNLFCSFVRTGQFVMAKLATFLQDEIARNDNMIADATAEIQKLERVKKSIENASDTGREQERQLAELEEKRKRLLREEQERRYGKKTTINIDSSDDDRTSSRPSHLLSFAHKKSVRPEPLSALSIPAAGARVPLSTSKPTRTMTPSPFTGPVTSESITPVRPLAPGPTHVWVQYPNGFGQWELPPGLTVIQHGNRDRKESRRHKRSKKYESSSDSGSDSDSDSLGSDDGLSSSSESERSRRRRRRKSKSSKRHKSSKGSKKKSSRGKSSNRDIKKEEESESEGGGRVGQKRAGDNHERPRGVKRNKLKDDNDEDFDFGEDGDEFTRELAKAAEGVEDELRNKEKDEEYAEDLDRIVDTPPLTQQPPVGGSVGSDVVMLSPLPPAGPSMSAPIAPVAPKDVEAATPSQRKPIKIPDDSRRKPNDVQGWMSGVAGSKGAAGGSAKAGTAGVGNNGGTGGMFSGGNSGGTGGMFSGGNSGGTGGMFGGGSSGPATSGASHGAGKGGVEPGPSK</sequence>
<feature type="compositionally biased region" description="Polar residues" evidence="1">
    <location>
        <begin position="986"/>
        <end position="1009"/>
    </location>
</feature>
<feature type="compositionally biased region" description="Basic and acidic residues" evidence="1">
    <location>
        <begin position="1264"/>
        <end position="1274"/>
    </location>
</feature>
<proteinExistence type="predicted"/>
<dbReference type="EMBL" id="ML119751">
    <property type="protein sequence ID" value="RPA76066.1"/>
    <property type="molecule type" value="Genomic_DNA"/>
</dbReference>
<feature type="region of interest" description="Disordered" evidence="1">
    <location>
        <begin position="332"/>
        <end position="408"/>
    </location>
</feature>
<feature type="compositionally biased region" description="Low complexity" evidence="1">
    <location>
        <begin position="1064"/>
        <end position="1086"/>
    </location>
</feature>
<feature type="compositionally biased region" description="Acidic residues" evidence="1">
    <location>
        <begin position="1162"/>
        <end position="1174"/>
    </location>
</feature>
<keyword evidence="2" id="KW-0472">Membrane</keyword>
<keyword evidence="2" id="KW-0812">Transmembrane</keyword>
<feature type="region of interest" description="Disordered" evidence="1">
    <location>
        <begin position="1"/>
        <end position="87"/>
    </location>
</feature>
<dbReference type="Proteomes" id="UP000275078">
    <property type="component" value="Unassembled WGS sequence"/>
</dbReference>
<feature type="region of interest" description="Disordered" evidence="1">
    <location>
        <begin position="985"/>
        <end position="1009"/>
    </location>
</feature>
<reference evidence="3 4" key="1">
    <citation type="journal article" date="2018" name="Nat. Ecol. Evol.">
        <title>Pezizomycetes genomes reveal the molecular basis of ectomycorrhizal truffle lifestyle.</title>
        <authorList>
            <person name="Murat C."/>
            <person name="Payen T."/>
            <person name="Noel B."/>
            <person name="Kuo A."/>
            <person name="Morin E."/>
            <person name="Chen J."/>
            <person name="Kohler A."/>
            <person name="Krizsan K."/>
            <person name="Balestrini R."/>
            <person name="Da Silva C."/>
            <person name="Montanini B."/>
            <person name="Hainaut M."/>
            <person name="Levati E."/>
            <person name="Barry K.W."/>
            <person name="Belfiori B."/>
            <person name="Cichocki N."/>
            <person name="Clum A."/>
            <person name="Dockter R.B."/>
            <person name="Fauchery L."/>
            <person name="Guy J."/>
            <person name="Iotti M."/>
            <person name="Le Tacon F."/>
            <person name="Lindquist E.A."/>
            <person name="Lipzen A."/>
            <person name="Malagnac F."/>
            <person name="Mello A."/>
            <person name="Molinier V."/>
            <person name="Miyauchi S."/>
            <person name="Poulain J."/>
            <person name="Riccioni C."/>
            <person name="Rubini A."/>
            <person name="Sitrit Y."/>
            <person name="Splivallo R."/>
            <person name="Traeger S."/>
            <person name="Wang M."/>
            <person name="Zifcakova L."/>
            <person name="Wipf D."/>
            <person name="Zambonelli A."/>
            <person name="Paolocci F."/>
            <person name="Nowrousian M."/>
            <person name="Ottonello S."/>
            <person name="Baldrian P."/>
            <person name="Spatafora J.W."/>
            <person name="Henrissat B."/>
            <person name="Nagy L.G."/>
            <person name="Aury J.M."/>
            <person name="Wincker P."/>
            <person name="Grigoriev I.V."/>
            <person name="Bonfante P."/>
            <person name="Martin F.M."/>
        </authorList>
    </citation>
    <scope>NUCLEOTIDE SEQUENCE [LARGE SCALE GENOMIC DNA]</scope>
    <source>
        <strain evidence="3 4">RN42</strain>
    </source>
</reference>
<feature type="compositionally biased region" description="Basic and acidic residues" evidence="1">
    <location>
        <begin position="1143"/>
        <end position="1152"/>
    </location>
</feature>
<feature type="transmembrane region" description="Helical" evidence="2">
    <location>
        <begin position="159"/>
        <end position="177"/>
    </location>
</feature>
<feature type="compositionally biased region" description="Basic and acidic residues" evidence="1">
    <location>
        <begin position="384"/>
        <end position="408"/>
    </location>
</feature>
<feature type="region of interest" description="Disordered" evidence="1">
    <location>
        <begin position="930"/>
        <end position="973"/>
    </location>
</feature>
<protein>
    <submittedName>
        <fullName evidence="3">Uncharacterized protein</fullName>
    </submittedName>
</protein>
<evidence type="ECO:0000256" key="2">
    <source>
        <dbReference type="SAM" id="Phobius"/>
    </source>
</evidence>
<feature type="compositionally biased region" description="Basic and acidic residues" evidence="1">
    <location>
        <begin position="1189"/>
        <end position="1208"/>
    </location>
</feature>
<keyword evidence="2" id="KW-1133">Transmembrane helix</keyword>
<evidence type="ECO:0000256" key="1">
    <source>
        <dbReference type="SAM" id="MobiDB-lite"/>
    </source>
</evidence>